<evidence type="ECO:0000313" key="3">
    <source>
        <dbReference type="EMBL" id="KAK2639326.1"/>
    </source>
</evidence>
<dbReference type="PANTHER" id="PTHR33463">
    <property type="entry name" value="NB-ARC DOMAIN-CONTAINING PROTEIN-RELATED"/>
    <property type="match status" value="1"/>
</dbReference>
<dbReference type="InterPro" id="IPR050905">
    <property type="entry name" value="Plant_NBS-LRR"/>
</dbReference>
<dbReference type="InterPro" id="IPR032675">
    <property type="entry name" value="LRR_dom_sf"/>
</dbReference>
<protein>
    <recommendedName>
        <fullName evidence="2">Disease resistance protein At4g27190-like leucine-rich repeats domain-containing protein</fullName>
    </recommendedName>
</protein>
<dbReference type="Pfam" id="PF23247">
    <property type="entry name" value="LRR_RPS2"/>
    <property type="match status" value="2"/>
</dbReference>
<feature type="domain" description="Disease resistance protein At4g27190-like leucine-rich repeats" evidence="2">
    <location>
        <begin position="226"/>
        <end position="368"/>
    </location>
</feature>
<organism evidence="3 4">
    <name type="scientific">Dipteronia dyeriana</name>
    <dbReference type="NCBI Taxonomy" id="168575"/>
    <lineage>
        <taxon>Eukaryota</taxon>
        <taxon>Viridiplantae</taxon>
        <taxon>Streptophyta</taxon>
        <taxon>Embryophyta</taxon>
        <taxon>Tracheophyta</taxon>
        <taxon>Spermatophyta</taxon>
        <taxon>Magnoliopsida</taxon>
        <taxon>eudicotyledons</taxon>
        <taxon>Gunneridae</taxon>
        <taxon>Pentapetalae</taxon>
        <taxon>rosids</taxon>
        <taxon>malvids</taxon>
        <taxon>Sapindales</taxon>
        <taxon>Sapindaceae</taxon>
        <taxon>Hippocastanoideae</taxon>
        <taxon>Acereae</taxon>
        <taxon>Dipteronia</taxon>
    </lineage>
</organism>
<keyword evidence="4" id="KW-1185">Reference proteome</keyword>
<comment type="caution">
    <text evidence="3">The sequence shown here is derived from an EMBL/GenBank/DDBJ whole genome shotgun (WGS) entry which is preliminary data.</text>
</comment>
<reference evidence="3" key="1">
    <citation type="journal article" date="2023" name="Plant J.">
        <title>Genome sequences and population genomics provide insights into the demographic history, inbreeding, and mutation load of two 'living fossil' tree species of Dipteronia.</title>
        <authorList>
            <person name="Feng Y."/>
            <person name="Comes H.P."/>
            <person name="Chen J."/>
            <person name="Zhu S."/>
            <person name="Lu R."/>
            <person name="Zhang X."/>
            <person name="Li P."/>
            <person name="Qiu J."/>
            <person name="Olsen K.M."/>
            <person name="Qiu Y."/>
        </authorList>
    </citation>
    <scope>NUCLEOTIDE SEQUENCE</scope>
    <source>
        <strain evidence="3">KIB01</strain>
    </source>
</reference>
<feature type="domain" description="Disease resistance protein At4g27190-like leucine-rich repeats" evidence="2">
    <location>
        <begin position="80"/>
        <end position="188"/>
    </location>
</feature>
<evidence type="ECO:0000313" key="4">
    <source>
        <dbReference type="Proteomes" id="UP001280121"/>
    </source>
</evidence>
<dbReference type="Gene3D" id="3.80.10.10">
    <property type="entry name" value="Ribonuclease Inhibitor"/>
    <property type="match status" value="2"/>
</dbReference>
<dbReference type="PANTHER" id="PTHR33463:SF209">
    <property type="entry name" value="DISEASE RESISTANCE PROTEIN RPS2-LIKE"/>
    <property type="match status" value="1"/>
</dbReference>
<name>A0AAD9TNP0_9ROSI</name>
<gene>
    <name evidence="3" type="ORF">Ddye_027121</name>
</gene>
<dbReference type="AlphaFoldDB" id="A0AAD9TNP0"/>
<keyword evidence="1" id="KW-0611">Plant defense</keyword>
<dbReference type="EMBL" id="JANJYI010000008">
    <property type="protein sequence ID" value="KAK2639326.1"/>
    <property type="molecule type" value="Genomic_DNA"/>
</dbReference>
<proteinExistence type="predicted"/>
<accession>A0AAD9TNP0</accession>
<evidence type="ECO:0000259" key="2">
    <source>
        <dbReference type="Pfam" id="PF23247"/>
    </source>
</evidence>
<dbReference type="Proteomes" id="UP001280121">
    <property type="component" value="Unassembled WGS sequence"/>
</dbReference>
<evidence type="ECO:0000256" key="1">
    <source>
        <dbReference type="ARBA" id="ARBA00022821"/>
    </source>
</evidence>
<sequence length="460" mass="52740">MSKGLLPPQLKRYKISIDDSDWISPPNNSRALKVKLNTNDKADEVILQLKGIKQLELVADGSDDFTGSKQSVSLDALFSLESLSLEDLNLEKICNVPLSAGSFRQLRTITMHNCHKLTNIFSFSIDRVLPNLQAIEVSCCENMEEIFAIEREDDVNNTQLIHEIEFSQLCSVTLRRLPQLKSVCHRVKTTSQMQLTSSTNDGDIISEDIIDIPKSLFNEKVVFPNLETLKISSISAERIWHNQLPTMSSSFQNLNRLLVHNCDNLKELFPSSMVNGFVQLQYIQIYECSRLEEMVFMEELRAEEKKDIQFPFLKEMKITSCPNFKTFISDDKIGFPSLKAMDIQGCPKFKEFIFNDKVAVPNLEKLEIFYMDNLEKIWHNQIVKDSFCKLKSLEVKCCRRLLNVFPSNIHGRLLSSLESLEVDECDSLEEIFDLGELSNYDSQILILPLANLQKLSVSWM</sequence>
<dbReference type="SUPFAM" id="SSF52047">
    <property type="entry name" value="RNI-like"/>
    <property type="match status" value="2"/>
</dbReference>
<dbReference type="InterPro" id="IPR057135">
    <property type="entry name" value="At4g27190-like_LRR"/>
</dbReference>